<accession>A0A3L8P8Q2</accession>
<protein>
    <recommendedName>
        <fullName evidence="3">TOMM leader peptide-binding protein</fullName>
    </recommendedName>
</protein>
<name>A0A3L8P8Q2_9ACTN</name>
<evidence type="ECO:0008006" key="3">
    <source>
        <dbReference type="Google" id="ProtNLM"/>
    </source>
</evidence>
<dbReference type="AlphaFoldDB" id="A0A3L8P8Q2"/>
<dbReference type="Gene3D" id="3.40.50.720">
    <property type="entry name" value="NAD(P)-binding Rossmann-like Domain"/>
    <property type="match status" value="1"/>
</dbReference>
<gene>
    <name evidence="1" type="ORF">D9V37_02845</name>
</gene>
<evidence type="ECO:0000313" key="2">
    <source>
        <dbReference type="Proteomes" id="UP000281708"/>
    </source>
</evidence>
<organism evidence="1 2">
    <name type="scientific">Nocardioides mangrovicus</name>
    <dbReference type="NCBI Taxonomy" id="2478913"/>
    <lineage>
        <taxon>Bacteria</taxon>
        <taxon>Bacillati</taxon>
        <taxon>Actinomycetota</taxon>
        <taxon>Actinomycetes</taxon>
        <taxon>Propionibacteriales</taxon>
        <taxon>Nocardioidaceae</taxon>
        <taxon>Nocardioides</taxon>
    </lineage>
</organism>
<sequence>MRAGLRVLRRAPDQVQIGLDPHHAMVLPLTEPVRRTLDVLSSPGAPSRAGVRADVRADADVLARLAEHDALAPAVDTGAETDPPSVHVRRFGTTPWPGLDRLLRQAGLRAVDPAQSPVAAGLLIGVGEPERSLLDPWIRAGLPHLVVRVSEGVAVVGPFSAPGDGACLRCVDAHHADTDPRWPLLVEQQIGSAHRDDGVPDPAPPALLALAAGWALTDLLAFLDGGRPATWSATLRLPPSLTGAELVSWLRHRACGCGWNKSQPRGGSPPHHAWVRMEG</sequence>
<dbReference type="EMBL" id="RDBE01000001">
    <property type="protein sequence ID" value="RLV50898.1"/>
    <property type="molecule type" value="Genomic_DNA"/>
</dbReference>
<evidence type="ECO:0000313" key="1">
    <source>
        <dbReference type="EMBL" id="RLV50898.1"/>
    </source>
</evidence>
<comment type="caution">
    <text evidence="1">The sequence shown here is derived from an EMBL/GenBank/DDBJ whole genome shotgun (WGS) entry which is preliminary data.</text>
</comment>
<dbReference type="Proteomes" id="UP000281708">
    <property type="component" value="Unassembled WGS sequence"/>
</dbReference>
<reference evidence="1 2" key="1">
    <citation type="submission" date="2018-10" db="EMBL/GenBank/DDBJ databases">
        <title>Marmoricola sp. 4Q3S-7 whole genome shotgun sequence.</title>
        <authorList>
            <person name="Li F."/>
        </authorList>
    </citation>
    <scope>NUCLEOTIDE SEQUENCE [LARGE SCALE GENOMIC DNA]</scope>
    <source>
        <strain evidence="1 2">4Q3S-7</strain>
    </source>
</reference>
<proteinExistence type="predicted"/>
<keyword evidence="2" id="KW-1185">Reference proteome</keyword>